<keyword evidence="3" id="KW-1185">Reference proteome</keyword>
<evidence type="ECO:0000313" key="2">
    <source>
        <dbReference type="EMBL" id="SHN41812.1"/>
    </source>
</evidence>
<dbReference type="Proteomes" id="UP000184339">
    <property type="component" value="Unassembled WGS sequence"/>
</dbReference>
<proteinExistence type="predicted"/>
<dbReference type="RefSeq" id="WP_229255796.1">
    <property type="nucleotide sequence ID" value="NZ_FRCX01000013.1"/>
</dbReference>
<gene>
    <name evidence="2" type="ORF">SAMN05192549_11314</name>
</gene>
<feature type="signal peptide" evidence="1">
    <location>
        <begin position="1"/>
        <end position="22"/>
    </location>
</feature>
<evidence type="ECO:0000256" key="1">
    <source>
        <dbReference type="SAM" id="SignalP"/>
    </source>
</evidence>
<organism evidence="2 3">
    <name type="scientific">Duganella sacchari</name>
    <dbReference type="NCBI Taxonomy" id="551987"/>
    <lineage>
        <taxon>Bacteria</taxon>
        <taxon>Pseudomonadati</taxon>
        <taxon>Pseudomonadota</taxon>
        <taxon>Betaproteobacteria</taxon>
        <taxon>Burkholderiales</taxon>
        <taxon>Oxalobacteraceae</taxon>
        <taxon>Telluria group</taxon>
        <taxon>Duganella</taxon>
    </lineage>
</organism>
<dbReference type="STRING" id="551987.SAMN05192549_11314"/>
<keyword evidence="1" id="KW-0732">Signal</keyword>
<evidence type="ECO:0000313" key="3">
    <source>
        <dbReference type="Proteomes" id="UP000184339"/>
    </source>
</evidence>
<protein>
    <submittedName>
        <fullName evidence="2">Uncharacterized protein</fullName>
    </submittedName>
</protein>
<name>A0A1M7R6Q1_9BURK</name>
<dbReference type="AlphaFoldDB" id="A0A1M7R6Q1"/>
<dbReference type="EMBL" id="FRCX01000013">
    <property type="protein sequence ID" value="SHN41812.1"/>
    <property type="molecule type" value="Genomic_DNA"/>
</dbReference>
<sequence>MPTRHWPWLMLLFCGAMASAGAGTPDPTDDWTAVDDSQLAQARGGFSLGGGLQVSLGVERLVSINGSVVASTHFSIADMTQLSAAEAAMASDALAAVVVQNGAGNLAEPLSPQGLGALVIQNSVNDQAIRSQTTISTTVSNLAMLKAVNFESSLRDALSAAIVK</sequence>
<accession>A0A1M7R6Q1</accession>
<feature type="chain" id="PRO_5011958060" evidence="1">
    <location>
        <begin position="23"/>
        <end position="164"/>
    </location>
</feature>
<reference evidence="3" key="1">
    <citation type="submission" date="2016-11" db="EMBL/GenBank/DDBJ databases">
        <authorList>
            <person name="Varghese N."/>
            <person name="Submissions S."/>
        </authorList>
    </citation>
    <scope>NUCLEOTIDE SEQUENCE [LARGE SCALE GENOMIC DNA]</scope>
    <source>
        <strain evidence="3">Sac-22</strain>
    </source>
</reference>